<dbReference type="EMBL" id="JAGSOH010000017">
    <property type="protein sequence ID" value="MBR7826454.1"/>
    <property type="molecule type" value="Genomic_DNA"/>
</dbReference>
<evidence type="ECO:0000256" key="2">
    <source>
        <dbReference type="ARBA" id="ARBA00023002"/>
    </source>
</evidence>
<keyword evidence="4" id="KW-1185">Reference proteome</keyword>
<keyword evidence="2" id="KW-0560">Oxidoreductase</keyword>
<name>A0A941IGS6_9ACTN</name>
<sequence>MAQHTVIVGGTAGIGLAAARQLAAEGHRVTVVGRDAERMKQAVAEIGGEGTQGRVASTGDRPALDALFAELGSLDNLVVTAPGTGAPGPLAELDLDALEEAFRTKFIGLAHTIQAALPYLAEDQGSITVVSAASAQQALPGTAGLAAVNGAVETLVPTLALELAPIRVNCVSPGVVDTAWWNRVVPPEQRAAVLDSFVAGTPVGRVGKPEDIADVIALLVRNRFVTGIVVPVEGGARLKP</sequence>
<comment type="caution">
    <text evidence="3">The sequence shown here is derived from an EMBL/GenBank/DDBJ whole genome shotgun (WGS) entry which is preliminary data.</text>
</comment>
<dbReference type="GO" id="GO:0016491">
    <property type="term" value="F:oxidoreductase activity"/>
    <property type="evidence" value="ECO:0007669"/>
    <property type="project" value="UniProtKB-KW"/>
</dbReference>
<dbReference type="InterPro" id="IPR051122">
    <property type="entry name" value="SDR_DHRS6-like"/>
</dbReference>
<dbReference type="AlphaFoldDB" id="A0A941IGS6"/>
<dbReference type="Pfam" id="PF13561">
    <property type="entry name" value="adh_short_C2"/>
    <property type="match status" value="1"/>
</dbReference>
<proteinExistence type="inferred from homology"/>
<reference evidence="3" key="1">
    <citation type="submission" date="2021-04" db="EMBL/GenBank/DDBJ databases">
        <title>Genome based classification of Actinospica acidithermotolerans sp. nov., an actinobacterium isolated from an Indonesian hot spring.</title>
        <authorList>
            <person name="Kusuma A.B."/>
            <person name="Putra K.E."/>
            <person name="Nafisah S."/>
            <person name="Loh J."/>
            <person name="Nouioui I."/>
            <person name="Goodfellow M."/>
        </authorList>
    </citation>
    <scope>NUCLEOTIDE SEQUENCE</scope>
    <source>
        <strain evidence="3">MGRD01-02</strain>
    </source>
</reference>
<organism evidence="3 4">
    <name type="scientific">Actinospica acidithermotolerans</name>
    <dbReference type="NCBI Taxonomy" id="2828514"/>
    <lineage>
        <taxon>Bacteria</taxon>
        <taxon>Bacillati</taxon>
        <taxon>Actinomycetota</taxon>
        <taxon>Actinomycetes</taxon>
        <taxon>Catenulisporales</taxon>
        <taxon>Actinospicaceae</taxon>
        <taxon>Actinospica</taxon>
    </lineage>
</organism>
<comment type="similarity">
    <text evidence="1">Belongs to the short-chain dehydrogenases/reductases (SDR) family.</text>
</comment>
<dbReference type="Gene3D" id="3.40.50.720">
    <property type="entry name" value="NAD(P)-binding Rossmann-like Domain"/>
    <property type="match status" value="1"/>
</dbReference>
<evidence type="ECO:0000313" key="3">
    <source>
        <dbReference type="EMBL" id="MBR7826454.1"/>
    </source>
</evidence>
<dbReference type="InterPro" id="IPR036291">
    <property type="entry name" value="NAD(P)-bd_dom_sf"/>
</dbReference>
<dbReference type="RefSeq" id="WP_212517603.1">
    <property type="nucleotide sequence ID" value="NZ_JAGSOH010000017.1"/>
</dbReference>
<dbReference type="PRINTS" id="PR00081">
    <property type="entry name" value="GDHRDH"/>
</dbReference>
<accession>A0A941IGS6</accession>
<dbReference type="InterPro" id="IPR002347">
    <property type="entry name" value="SDR_fam"/>
</dbReference>
<evidence type="ECO:0000256" key="1">
    <source>
        <dbReference type="ARBA" id="ARBA00006484"/>
    </source>
</evidence>
<evidence type="ECO:0000313" key="4">
    <source>
        <dbReference type="Proteomes" id="UP000676325"/>
    </source>
</evidence>
<dbReference type="Proteomes" id="UP000676325">
    <property type="component" value="Unassembled WGS sequence"/>
</dbReference>
<protein>
    <submittedName>
        <fullName evidence="3">SDR family oxidoreductase</fullName>
    </submittedName>
</protein>
<gene>
    <name evidence="3" type="ORF">KDK95_09085</name>
</gene>
<dbReference type="SUPFAM" id="SSF51735">
    <property type="entry name" value="NAD(P)-binding Rossmann-fold domains"/>
    <property type="match status" value="1"/>
</dbReference>
<dbReference type="PANTHER" id="PTHR43477:SF1">
    <property type="entry name" value="DIHYDROANTICAPSIN 7-DEHYDROGENASE"/>
    <property type="match status" value="1"/>
</dbReference>
<dbReference type="PANTHER" id="PTHR43477">
    <property type="entry name" value="DIHYDROANTICAPSIN 7-DEHYDROGENASE"/>
    <property type="match status" value="1"/>
</dbReference>